<evidence type="ECO:0000313" key="8">
    <source>
        <dbReference type="EMBL" id="BDE95169.1"/>
    </source>
</evidence>
<comment type="similarity">
    <text evidence="1">Belongs to the sigma-70 factor family. ECF subfamily.</text>
</comment>
<reference evidence="8 9" key="1">
    <citation type="submission" date="2022-01" db="EMBL/GenBank/DDBJ databases">
        <title>Novel bile acid biosynthetic pathways are enriched in the microbiome of centenarians.</title>
        <authorList>
            <person name="Sato Y."/>
            <person name="Atarashi K."/>
            <person name="Plichta R.D."/>
            <person name="Arai Y."/>
            <person name="Sasajima S."/>
            <person name="Kearney M.S."/>
            <person name="Suda W."/>
            <person name="Takeshita K."/>
            <person name="Sasaki T."/>
            <person name="Okamoto S."/>
            <person name="Skelly N.A."/>
            <person name="Okamura Y."/>
            <person name="Vlamakis H."/>
            <person name="Li Y."/>
            <person name="Tanoue T."/>
            <person name="Takei H."/>
            <person name="Nittono H."/>
            <person name="Narushima S."/>
            <person name="Irie J."/>
            <person name="Itoh H."/>
            <person name="Moriya K."/>
            <person name="Sugiura Y."/>
            <person name="Suematsu M."/>
            <person name="Moritoki N."/>
            <person name="Shibata S."/>
            <person name="Littman R.D."/>
            <person name="Fischbach A.M."/>
            <person name="Uwamino Y."/>
            <person name="Inoue T."/>
            <person name="Honda A."/>
            <person name="Hattori M."/>
            <person name="Murai T."/>
            <person name="Xavier J.R."/>
            <person name="Hirose N."/>
            <person name="Honda K."/>
        </authorList>
    </citation>
    <scope>NUCLEOTIDE SEQUENCE [LARGE SCALE GENOMIC DNA]</scope>
    <source>
        <strain evidence="8 9">CE91-St30</strain>
    </source>
</reference>
<feature type="domain" description="RNA polymerase sigma-70 region 2" evidence="6">
    <location>
        <begin position="31"/>
        <end position="92"/>
    </location>
</feature>
<dbReference type="NCBIfam" id="TIGR02937">
    <property type="entry name" value="sigma70-ECF"/>
    <property type="match status" value="1"/>
</dbReference>
<organism evidence="8 9">
    <name type="scientific">Raoultibacter timonensis</name>
    <dbReference type="NCBI Taxonomy" id="1907662"/>
    <lineage>
        <taxon>Bacteria</taxon>
        <taxon>Bacillati</taxon>
        <taxon>Actinomycetota</taxon>
        <taxon>Coriobacteriia</taxon>
        <taxon>Eggerthellales</taxon>
        <taxon>Eggerthellaceae</taxon>
        <taxon>Raoultibacter</taxon>
    </lineage>
</organism>
<keyword evidence="4" id="KW-0804">Transcription</keyword>
<evidence type="ECO:0000256" key="1">
    <source>
        <dbReference type="ARBA" id="ARBA00010641"/>
    </source>
</evidence>
<dbReference type="Gene3D" id="1.10.10.10">
    <property type="entry name" value="Winged helix-like DNA-binding domain superfamily/Winged helix DNA-binding domain"/>
    <property type="match status" value="1"/>
</dbReference>
<dbReference type="PANTHER" id="PTHR43133">
    <property type="entry name" value="RNA POLYMERASE ECF-TYPE SIGMA FACTO"/>
    <property type="match status" value="1"/>
</dbReference>
<evidence type="ECO:0000313" key="9">
    <source>
        <dbReference type="Proteomes" id="UP001320544"/>
    </source>
</evidence>
<evidence type="ECO:0000259" key="7">
    <source>
        <dbReference type="Pfam" id="PF08281"/>
    </source>
</evidence>
<dbReference type="SUPFAM" id="SSF88659">
    <property type="entry name" value="Sigma3 and sigma4 domains of RNA polymerase sigma factors"/>
    <property type="match status" value="1"/>
</dbReference>
<evidence type="ECO:0000256" key="5">
    <source>
        <dbReference type="SAM" id="MobiDB-lite"/>
    </source>
</evidence>
<dbReference type="InterPro" id="IPR014284">
    <property type="entry name" value="RNA_pol_sigma-70_dom"/>
</dbReference>
<dbReference type="SUPFAM" id="SSF88946">
    <property type="entry name" value="Sigma2 domain of RNA polymerase sigma factors"/>
    <property type="match status" value="1"/>
</dbReference>
<dbReference type="Gene3D" id="1.10.1740.10">
    <property type="match status" value="1"/>
</dbReference>
<dbReference type="CDD" id="cd06171">
    <property type="entry name" value="Sigma70_r4"/>
    <property type="match status" value="1"/>
</dbReference>
<evidence type="ECO:0000259" key="6">
    <source>
        <dbReference type="Pfam" id="PF04542"/>
    </source>
</evidence>
<dbReference type="InterPro" id="IPR013325">
    <property type="entry name" value="RNA_pol_sigma_r2"/>
</dbReference>
<sequence length="425" mass="45508">MHMGEKKARRSDVRKLVDRARRGDSEAFEALIGSCRSKILYLALHYAGNADDAEDCAQEAVLKAYRGIGKLKDLDAFDSWLHSIVKYTCYRRNGAMERDTILIGGDPGANDAIMSIEEARTEFLPAEYAEDAEKRSFVLERIKELNENYQEALLLFYFEGFSYKEIAATLGVNANKVTNDLKRARQALRKKIEEANGGAVLASAMLPAGAMPTLARIYELDCSHLVTVDMERRLMEYAGSVCAVTSVAGVGAAAAAGQGVAAKLAIGGASVLLVAGIATGVVVSGEPAESVADTPALVQPVEEPTEPPEREPEPVVDEPPAEAPIATLADMIGSDGEERLLALASQGGSGPDVASFVESLGAAQQGYAETLEGSLFAVYELIKQDKQLFVIVKAIPGTEAVEVAYRFGGTGPVPDMFEFVSMFDR</sequence>
<dbReference type="InterPro" id="IPR013324">
    <property type="entry name" value="RNA_pol_sigma_r3/r4-like"/>
</dbReference>
<keyword evidence="3" id="KW-0731">Sigma factor</keyword>
<protein>
    <recommendedName>
        <fullName evidence="10">RNA polymerase sigma factor (Sigma-70 family)</fullName>
    </recommendedName>
</protein>
<evidence type="ECO:0000256" key="2">
    <source>
        <dbReference type="ARBA" id="ARBA00023015"/>
    </source>
</evidence>
<evidence type="ECO:0000256" key="4">
    <source>
        <dbReference type="ARBA" id="ARBA00023163"/>
    </source>
</evidence>
<dbReference type="InterPro" id="IPR036388">
    <property type="entry name" value="WH-like_DNA-bd_sf"/>
</dbReference>
<dbReference type="EMBL" id="AP025564">
    <property type="protein sequence ID" value="BDE95169.1"/>
    <property type="molecule type" value="Genomic_DNA"/>
</dbReference>
<evidence type="ECO:0000256" key="3">
    <source>
        <dbReference type="ARBA" id="ARBA00023082"/>
    </source>
</evidence>
<feature type="domain" description="RNA polymerase sigma factor 70 region 4 type 2" evidence="7">
    <location>
        <begin position="139"/>
        <end position="188"/>
    </location>
</feature>
<dbReference type="InterPro" id="IPR039425">
    <property type="entry name" value="RNA_pol_sigma-70-like"/>
</dbReference>
<accession>A0ABM7WG20</accession>
<dbReference type="PANTHER" id="PTHR43133:SF51">
    <property type="entry name" value="RNA POLYMERASE SIGMA FACTOR"/>
    <property type="match status" value="1"/>
</dbReference>
<name>A0ABM7WG20_9ACTN</name>
<gene>
    <name evidence="8" type="ORF">CE91St30_05020</name>
</gene>
<dbReference type="Pfam" id="PF08281">
    <property type="entry name" value="Sigma70_r4_2"/>
    <property type="match status" value="1"/>
</dbReference>
<dbReference type="InterPro" id="IPR013249">
    <property type="entry name" value="RNA_pol_sigma70_r4_t2"/>
</dbReference>
<dbReference type="Pfam" id="PF04542">
    <property type="entry name" value="Sigma70_r2"/>
    <property type="match status" value="1"/>
</dbReference>
<feature type="region of interest" description="Disordered" evidence="5">
    <location>
        <begin position="292"/>
        <end position="319"/>
    </location>
</feature>
<proteinExistence type="inferred from homology"/>
<evidence type="ECO:0008006" key="10">
    <source>
        <dbReference type="Google" id="ProtNLM"/>
    </source>
</evidence>
<dbReference type="InterPro" id="IPR007627">
    <property type="entry name" value="RNA_pol_sigma70_r2"/>
</dbReference>
<dbReference type="Proteomes" id="UP001320544">
    <property type="component" value="Chromosome"/>
</dbReference>
<keyword evidence="9" id="KW-1185">Reference proteome</keyword>
<keyword evidence="2" id="KW-0805">Transcription regulation</keyword>